<proteinExistence type="predicted"/>
<dbReference type="PANTHER" id="PTHR43792:SF1">
    <property type="entry name" value="N-ACETYLTRANSFERASE DOMAIN-CONTAINING PROTEIN"/>
    <property type="match status" value="1"/>
</dbReference>
<dbReference type="EMBL" id="CP001619">
    <property type="protein sequence ID" value="ACT93035.1"/>
    <property type="molecule type" value="Genomic_DNA"/>
</dbReference>
<feature type="domain" description="N-acetyltransferase" evidence="1">
    <location>
        <begin position="4"/>
        <end position="146"/>
    </location>
</feature>
<dbReference type="RefSeq" id="WP_015811289.1">
    <property type="nucleotide sequence ID" value="NC_013037.1"/>
</dbReference>
<dbReference type="AlphaFoldDB" id="C6VUP8"/>
<accession>C6VUP8</accession>
<dbReference type="KEGG" id="dfe:Dfer_1796"/>
<dbReference type="InterPro" id="IPR016181">
    <property type="entry name" value="Acyl_CoA_acyltransferase"/>
</dbReference>
<organism evidence="2 3">
    <name type="scientific">Dyadobacter fermentans (strain ATCC 700827 / DSM 18053 / CIP 107007 / KCTC 52180 / NS114)</name>
    <dbReference type="NCBI Taxonomy" id="471854"/>
    <lineage>
        <taxon>Bacteria</taxon>
        <taxon>Pseudomonadati</taxon>
        <taxon>Bacteroidota</taxon>
        <taxon>Cytophagia</taxon>
        <taxon>Cytophagales</taxon>
        <taxon>Spirosomataceae</taxon>
        <taxon>Dyadobacter</taxon>
    </lineage>
</organism>
<dbReference type="Pfam" id="PF13302">
    <property type="entry name" value="Acetyltransf_3"/>
    <property type="match status" value="1"/>
</dbReference>
<evidence type="ECO:0000313" key="2">
    <source>
        <dbReference type="EMBL" id="ACT93035.1"/>
    </source>
</evidence>
<dbReference type="OrthoDB" id="9798081at2"/>
<evidence type="ECO:0000259" key="1">
    <source>
        <dbReference type="PROSITE" id="PS51186"/>
    </source>
</evidence>
<dbReference type="PROSITE" id="PS51186">
    <property type="entry name" value="GNAT"/>
    <property type="match status" value="1"/>
</dbReference>
<dbReference type="InterPro" id="IPR051531">
    <property type="entry name" value="N-acetyltransferase"/>
</dbReference>
<keyword evidence="3" id="KW-1185">Reference proteome</keyword>
<protein>
    <submittedName>
        <fullName evidence="2">GCN5-related N-acetyltransferase</fullName>
    </submittedName>
</protein>
<dbReference type="Gene3D" id="3.40.630.30">
    <property type="match status" value="1"/>
</dbReference>
<sequence>MNTVQLQPLTLDDAAVFHNLYRPADEDPVDFTGRILAVCERLYTIRLNAEPDVIIGDCALHHWDKAARTIEIGGSLLPAYWGKGYMAAAFSQLEVVAQNDFNVLALVAKTEPSNQNAIRFAEKFGFSRCAATGEDVVLIKHLIAEK</sequence>
<dbReference type="GO" id="GO:0016747">
    <property type="term" value="F:acyltransferase activity, transferring groups other than amino-acyl groups"/>
    <property type="evidence" value="ECO:0007669"/>
    <property type="project" value="InterPro"/>
</dbReference>
<dbReference type="eggNOG" id="COG1670">
    <property type="taxonomic scope" value="Bacteria"/>
</dbReference>
<dbReference type="Proteomes" id="UP000002011">
    <property type="component" value="Chromosome"/>
</dbReference>
<evidence type="ECO:0000313" key="3">
    <source>
        <dbReference type="Proteomes" id="UP000002011"/>
    </source>
</evidence>
<dbReference type="SUPFAM" id="SSF55729">
    <property type="entry name" value="Acyl-CoA N-acyltransferases (Nat)"/>
    <property type="match status" value="1"/>
</dbReference>
<reference evidence="2 3" key="1">
    <citation type="journal article" date="2009" name="Stand. Genomic Sci.">
        <title>Complete genome sequence of Dyadobacter fermentans type strain (NS114).</title>
        <authorList>
            <person name="Lang E."/>
            <person name="Lapidus A."/>
            <person name="Chertkov O."/>
            <person name="Brettin T."/>
            <person name="Detter J.C."/>
            <person name="Han C."/>
            <person name="Copeland A."/>
            <person name="Glavina Del Rio T."/>
            <person name="Nolan M."/>
            <person name="Chen F."/>
            <person name="Lucas S."/>
            <person name="Tice H."/>
            <person name="Cheng J.F."/>
            <person name="Land M."/>
            <person name="Hauser L."/>
            <person name="Chang Y.J."/>
            <person name="Jeffries C.D."/>
            <person name="Kopitz M."/>
            <person name="Bruce D."/>
            <person name="Goodwin L."/>
            <person name="Pitluck S."/>
            <person name="Ovchinnikova G."/>
            <person name="Pati A."/>
            <person name="Ivanova N."/>
            <person name="Mavrommatis K."/>
            <person name="Chen A."/>
            <person name="Palaniappan K."/>
            <person name="Chain P."/>
            <person name="Bristow J."/>
            <person name="Eisen J.A."/>
            <person name="Markowitz V."/>
            <person name="Hugenholtz P."/>
            <person name="Goker M."/>
            <person name="Rohde M."/>
            <person name="Kyrpides N.C."/>
            <person name="Klenk H.P."/>
        </authorList>
    </citation>
    <scope>NUCLEOTIDE SEQUENCE [LARGE SCALE GENOMIC DNA]</scope>
    <source>
        <strain evidence="3">ATCC 700827 / DSM 18053 / CIP 107007 / KCTC 52180 / NS114</strain>
    </source>
</reference>
<dbReference type="HOGENOM" id="CLU_1774449_0_0_10"/>
<keyword evidence="2" id="KW-0808">Transferase</keyword>
<dbReference type="InterPro" id="IPR000182">
    <property type="entry name" value="GNAT_dom"/>
</dbReference>
<dbReference type="STRING" id="471854.Dfer_1796"/>
<dbReference type="PANTHER" id="PTHR43792">
    <property type="entry name" value="GNAT FAMILY, PUTATIVE (AFU_ORTHOLOGUE AFUA_3G00765)-RELATED-RELATED"/>
    <property type="match status" value="1"/>
</dbReference>
<gene>
    <name evidence="2" type="ordered locus">Dfer_1796</name>
</gene>
<name>C6VUP8_DYAFD</name>